<sequence length="68" mass="7682">MVIAELLVEGSRSPMLLRCLGKFSRLPECHSKKVSHCGFSMTVFPGLAVRDSIPMERDRLLDVYLLEC</sequence>
<reference evidence="1 2" key="1">
    <citation type="submission" date="2016-10" db="EMBL/GenBank/DDBJ databases">
        <authorList>
            <person name="de Groot N.N."/>
        </authorList>
    </citation>
    <scope>NUCLEOTIDE SEQUENCE [LARGE SCALE GENOMIC DNA]</scope>
    <source>
        <strain evidence="1 2">OK461</strain>
    </source>
</reference>
<evidence type="ECO:0000313" key="1">
    <source>
        <dbReference type="EMBL" id="SFG28060.1"/>
    </source>
</evidence>
<organism evidence="1 2">
    <name type="scientific">Streptomyces mirabilis</name>
    <dbReference type="NCBI Taxonomy" id="68239"/>
    <lineage>
        <taxon>Bacteria</taxon>
        <taxon>Bacillati</taxon>
        <taxon>Actinomycetota</taxon>
        <taxon>Actinomycetes</taxon>
        <taxon>Kitasatosporales</taxon>
        <taxon>Streptomycetaceae</taxon>
        <taxon>Streptomyces</taxon>
    </lineage>
</organism>
<protein>
    <submittedName>
        <fullName evidence="1">Uncharacterized protein</fullName>
    </submittedName>
</protein>
<name>A0A1I2QJB5_9ACTN</name>
<dbReference type="AlphaFoldDB" id="A0A1I2QJB5"/>
<proteinExistence type="predicted"/>
<evidence type="ECO:0000313" key="2">
    <source>
        <dbReference type="Proteomes" id="UP000181942"/>
    </source>
</evidence>
<accession>A0A1I2QJB5</accession>
<gene>
    <name evidence="1" type="ORF">SAMN02787118_11858</name>
</gene>
<dbReference type="Proteomes" id="UP000181942">
    <property type="component" value="Unassembled WGS sequence"/>
</dbReference>
<dbReference type="EMBL" id="FONR01000018">
    <property type="protein sequence ID" value="SFG28060.1"/>
    <property type="molecule type" value="Genomic_DNA"/>
</dbReference>